<dbReference type="RefSeq" id="WP_058473055.1">
    <property type="nucleotide sequence ID" value="NZ_CAAAIL010000028.1"/>
</dbReference>
<dbReference type="FunFam" id="3.30.420.10:FF:000045">
    <property type="entry name" value="3'-5' exonuclease DinG"/>
    <property type="match status" value="1"/>
</dbReference>
<dbReference type="InterPro" id="IPR036397">
    <property type="entry name" value="RNaseH_sf"/>
</dbReference>
<dbReference type="EC" id="2.7.7.7" evidence="1"/>
<sequence>MQYSFQWALVDIETTGLHVTTDGITEIAVMVITELGIRRTWHRLIKPKRSIPDAIKALTGISNELVQDAPSFEDIALELLDVLHECVFVAHNARFDFGFIKNAFKRCGITYQAPVLCTIKLLKQLYSNQRHYNLEFITQSLNVSLEHHHRAQGDVKALHEVIQKMVELHTWPKVLFAAKALYQKSSIPSKLTTDVSLLPDTPGVYIFYGDKNSLPLYIGKSITLRQRVLSHFSGDYAHPKEFTLSQQVVRIEVIPTAGELSALLLESKMIKEHMPVYNRRLRRKTTIAGFKLREHQGYLTLSIVREQVEEEHELKQHGIYGAFRSVAAAKRTLLQLVKNHDLCQKLCGVEQGSGSCFSYQLKRCHGACIKEEPYNAYNKRLLEALEEYQEVVWPFKGAIAVKEHCPVNKITQFTVVHQWRHVGTVDSEHLLTQWRTLPDAASESSHTYDNYKIVLSYLKHHRDKAQIIELG</sequence>
<dbReference type="EMBL" id="LNYR01000006">
    <property type="protein sequence ID" value="KTD53041.1"/>
    <property type="molecule type" value="Genomic_DNA"/>
</dbReference>
<evidence type="ECO:0000256" key="13">
    <source>
        <dbReference type="ARBA" id="ARBA00042138"/>
    </source>
</evidence>
<keyword evidence="8" id="KW-0234">DNA repair</keyword>
<evidence type="ECO:0000313" key="18">
    <source>
        <dbReference type="EMBL" id="STY17187.1"/>
    </source>
</evidence>
<dbReference type="SMART" id="SM00479">
    <property type="entry name" value="EXOIII"/>
    <property type="match status" value="1"/>
</dbReference>
<dbReference type="PANTHER" id="PTHR30562:SF10">
    <property type="entry name" value="EXCINUCLEASE CHO"/>
    <property type="match status" value="1"/>
</dbReference>
<keyword evidence="6" id="KW-0269">Exonuclease</keyword>
<dbReference type="InterPro" id="IPR013520">
    <property type="entry name" value="Ribonucl_H"/>
</dbReference>
<comment type="subunit">
    <text evidence="11">DNA polymerase III contains a core (composed of alpha, epsilon and theta chains) that associates with a tau subunit. This core dimerizes to form the POLIII' complex. PolIII' associates with the gamma complex (composed of gamma, delta, delta', psi and chi chains) and with the beta chain to form the complete DNA polymerase III complex.</text>
</comment>
<dbReference type="InterPro" id="IPR006054">
    <property type="entry name" value="DnaQ"/>
</dbReference>
<dbReference type="NCBIfam" id="TIGR00573">
    <property type="entry name" value="dnaq"/>
    <property type="match status" value="1"/>
</dbReference>
<keyword evidence="4" id="KW-0228">DNA excision</keyword>
<dbReference type="CDD" id="cd06127">
    <property type="entry name" value="DEDDh"/>
    <property type="match status" value="1"/>
</dbReference>
<dbReference type="InterPro" id="IPR035901">
    <property type="entry name" value="GIY-YIG_endonuc_sf"/>
</dbReference>
<dbReference type="InterPro" id="IPR000305">
    <property type="entry name" value="GIY-YIG_endonuc"/>
</dbReference>
<protein>
    <recommendedName>
        <fullName evidence="12">Excinuclease cho</fullName>
        <ecNumber evidence="1">2.7.7.7</ecNumber>
    </recommendedName>
    <alternativeName>
        <fullName evidence="14">Endonuclease cho</fullName>
    </alternativeName>
    <alternativeName>
        <fullName evidence="13">UvrC homolog protein</fullName>
    </alternativeName>
</protein>
<dbReference type="Gene3D" id="3.30.420.10">
    <property type="entry name" value="Ribonuclease H-like superfamily/Ribonuclease H"/>
    <property type="match status" value="1"/>
</dbReference>
<name>A0A378KUK2_9GAMM</name>
<comment type="catalytic activity">
    <reaction evidence="15">
        <text>DNA(n) + a 2'-deoxyribonucleoside 5'-triphosphate = DNA(n+1) + diphosphate</text>
        <dbReference type="Rhea" id="RHEA:22508"/>
        <dbReference type="Rhea" id="RHEA-COMP:17339"/>
        <dbReference type="Rhea" id="RHEA-COMP:17340"/>
        <dbReference type="ChEBI" id="CHEBI:33019"/>
        <dbReference type="ChEBI" id="CHEBI:61560"/>
        <dbReference type="ChEBI" id="CHEBI:173112"/>
        <dbReference type="EC" id="2.7.7.7"/>
    </reaction>
</comment>
<keyword evidence="19" id="KW-1185">Reference proteome</keyword>
<accession>A0A378KUK2</accession>
<feature type="domain" description="GIY-YIG" evidence="16">
    <location>
        <begin position="200"/>
        <end position="279"/>
    </location>
</feature>
<dbReference type="GO" id="GO:0006260">
    <property type="term" value="P:DNA replication"/>
    <property type="evidence" value="ECO:0007669"/>
    <property type="project" value="InterPro"/>
</dbReference>
<dbReference type="SUPFAM" id="SSF53098">
    <property type="entry name" value="Ribonuclease H-like"/>
    <property type="match status" value="1"/>
</dbReference>
<evidence type="ECO:0000256" key="9">
    <source>
        <dbReference type="ARBA" id="ARBA00023236"/>
    </source>
</evidence>
<keyword evidence="5 18" id="KW-0378">Hydrolase</keyword>
<evidence type="ECO:0000256" key="7">
    <source>
        <dbReference type="ARBA" id="ARBA00022881"/>
    </source>
</evidence>
<evidence type="ECO:0000313" key="17">
    <source>
        <dbReference type="EMBL" id="KTD53041.1"/>
    </source>
</evidence>
<evidence type="ECO:0000256" key="11">
    <source>
        <dbReference type="ARBA" id="ARBA00026073"/>
    </source>
</evidence>
<dbReference type="PROSITE" id="PS50164">
    <property type="entry name" value="GIY_YIG"/>
    <property type="match status" value="1"/>
</dbReference>
<dbReference type="GO" id="GO:0006289">
    <property type="term" value="P:nucleotide-excision repair"/>
    <property type="evidence" value="ECO:0007669"/>
    <property type="project" value="InterPro"/>
</dbReference>
<evidence type="ECO:0000256" key="1">
    <source>
        <dbReference type="ARBA" id="ARBA00012417"/>
    </source>
</evidence>
<dbReference type="STRING" id="45072.Lqua_0874"/>
<dbReference type="SMART" id="SM00465">
    <property type="entry name" value="GIYc"/>
    <property type="match status" value="1"/>
</dbReference>
<dbReference type="Pfam" id="PF00929">
    <property type="entry name" value="RNase_T"/>
    <property type="match status" value="1"/>
</dbReference>
<evidence type="ECO:0000256" key="4">
    <source>
        <dbReference type="ARBA" id="ARBA00022769"/>
    </source>
</evidence>
<keyword evidence="9" id="KW-0742">SOS response</keyword>
<dbReference type="SUPFAM" id="SSF82771">
    <property type="entry name" value="GIY-YIG endonuclease"/>
    <property type="match status" value="1"/>
</dbReference>
<dbReference type="CDD" id="cd10434">
    <property type="entry name" value="GIY-YIG_UvrC_Cho"/>
    <property type="match status" value="1"/>
</dbReference>
<evidence type="ECO:0000256" key="15">
    <source>
        <dbReference type="ARBA" id="ARBA00049244"/>
    </source>
</evidence>
<evidence type="ECO:0000256" key="3">
    <source>
        <dbReference type="ARBA" id="ARBA00022763"/>
    </source>
</evidence>
<dbReference type="AlphaFoldDB" id="A0A378KUK2"/>
<evidence type="ECO:0000256" key="6">
    <source>
        <dbReference type="ARBA" id="ARBA00022839"/>
    </source>
</evidence>
<dbReference type="InterPro" id="IPR047296">
    <property type="entry name" value="GIY-YIG_UvrC_Cho"/>
</dbReference>
<evidence type="ECO:0000256" key="2">
    <source>
        <dbReference type="ARBA" id="ARBA00022722"/>
    </source>
</evidence>
<reference evidence="18 20" key="2">
    <citation type="submission" date="2018-06" db="EMBL/GenBank/DDBJ databases">
        <authorList>
            <consortium name="Pathogen Informatics"/>
            <person name="Doyle S."/>
        </authorList>
    </citation>
    <scope>NUCLEOTIDE SEQUENCE [LARGE SCALE GENOMIC DNA]</scope>
    <source>
        <strain evidence="18 20">NCTC12376</strain>
    </source>
</reference>
<dbReference type="InterPro" id="IPR050066">
    <property type="entry name" value="UvrABC_protein_C"/>
</dbReference>
<dbReference type="Gene3D" id="3.40.1440.10">
    <property type="entry name" value="GIY-YIG endonuclease"/>
    <property type="match status" value="1"/>
</dbReference>
<dbReference type="PANTHER" id="PTHR30562">
    <property type="entry name" value="UVRC/OXIDOREDUCTASE"/>
    <property type="match status" value="1"/>
</dbReference>
<dbReference type="InterPro" id="IPR012337">
    <property type="entry name" value="RNaseH-like_sf"/>
</dbReference>
<evidence type="ECO:0000256" key="14">
    <source>
        <dbReference type="ARBA" id="ARBA00042732"/>
    </source>
</evidence>
<dbReference type="EMBL" id="UGOW01000001">
    <property type="protein sequence ID" value="STY17187.1"/>
    <property type="molecule type" value="Genomic_DNA"/>
</dbReference>
<proteinExistence type="predicted"/>
<dbReference type="GO" id="GO:0003677">
    <property type="term" value="F:DNA binding"/>
    <property type="evidence" value="ECO:0007669"/>
    <property type="project" value="InterPro"/>
</dbReference>
<evidence type="ECO:0000256" key="12">
    <source>
        <dbReference type="ARBA" id="ARBA00040756"/>
    </source>
</evidence>
<dbReference type="GO" id="GO:0004527">
    <property type="term" value="F:exonuclease activity"/>
    <property type="evidence" value="ECO:0007669"/>
    <property type="project" value="UniProtKB-KW"/>
</dbReference>
<dbReference type="Proteomes" id="UP000054639">
    <property type="component" value="Unassembled WGS sequence"/>
</dbReference>
<evidence type="ECO:0000256" key="10">
    <source>
        <dbReference type="ARBA" id="ARBA00025483"/>
    </source>
</evidence>
<dbReference type="OrthoDB" id="9803913at2"/>
<dbReference type="Proteomes" id="UP000254230">
    <property type="component" value="Unassembled WGS sequence"/>
</dbReference>
<dbReference type="GO" id="GO:0009380">
    <property type="term" value="C:excinuclease repair complex"/>
    <property type="evidence" value="ECO:0007669"/>
    <property type="project" value="TreeGrafter"/>
</dbReference>
<reference evidence="17 19" key="1">
    <citation type="submission" date="2015-11" db="EMBL/GenBank/DDBJ databases">
        <title>Genomic analysis of 38 Legionella species identifies large and diverse effector repertoires.</title>
        <authorList>
            <person name="Burstein D."/>
            <person name="Amaro F."/>
            <person name="Zusman T."/>
            <person name="Lifshitz Z."/>
            <person name="Cohen O."/>
            <person name="Gilbert J.A."/>
            <person name="Pupko T."/>
            <person name="Shuman H.A."/>
            <person name="Segal G."/>
        </authorList>
    </citation>
    <scope>NUCLEOTIDE SEQUENCE [LARGE SCALE GENOMIC DNA]</scope>
    <source>
        <strain evidence="17 19">ATCC 49507</strain>
    </source>
</reference>
<keyword evidence="3" id="KW-0227">DNA damage</keyword>
<evidence type="ECO:0000313" key="20">
    <source>
        <dbReference type="Proteomes" id="UP000254230"/>
    </source>
</evidence>
<evidence type="ECO:0000259" key="16">
    <source>
        <dbReference type="PROSITE" id="PS50164"/>
    </source>
</evidence>
<evidence type="ECO:0000256" key="8">
    <source>
        <dbReference type="ARBA" id="ARBA00023204"/>
    </source>
</evidence>
<evidence type="ECO:0000313" key="19">
    <source>
        <dbReference type="Proteomes" id="UP000054639"/>
    </source>
</evidence>
<keyword evidence="7" id="KW-0267">Excision nuclease</keyword>
<dbReference type="Pfam" id="PF01541">
    <property type="entry name" value="GIY-YIG"/>
    <property type="match status" value="1"/>
</dbReference>
<evidence type="ECO:0000256" key="5">
    <source>
        <dbReference type="ARBA" id="ARBA00022801"/>
    </source>
</evidence>
<keyword evidence="2" id="KW-0540">Nuclease</keyword>
<organism evidence="18 20">
    <name type="scientific">Legionella quateirensis</name>
    <dbReference type="NCBI Taxonomy" id="45072"/>
    <lineage>
        <taxon>Bacteria</taxon>
        <taxon>Pseudomonadati</taxon>
        <taxon>Pseudomonadota</taxon>
        <taxon>Gammaproteobacteria</taxon>
        <taxon>Legionellales</taxon>
        <taxon>Legionellaceae</taxon>
        <taxon>Legionella</taxon>
    </lineage>
</organism>
<dbReference type="GO" id="GO:0009432">
    <property type="term" value="P:SOS response"/>
    <property type="evidence" value="ECO:0007669"/>
    <property type="project" value="UniProtKB-KW"/>
</dbReference>
<comment type="function">
    <text evidence="10">DNA polymerase III is a complex, multichain enzyme responsible for most of the replicative synthesis in bacteria. The epsilon subunit contain the editing function and is a proofreading 3'-5' exonuclease.</text>
</comment>
<gene>
    <name evidence="18" type="primary">cho</name>
    <name evidence="17" type="synonym">uvrC_1</name>
    <name evidence="17" type="ORF">Lqua_0874</name>
    <name evidence="18" type="ORF">NCTC12376_00981</name>
</gene>
<dbReference type="GO" id="GO:0003887">
    <property type="term" value="F:DNA-directed DNA polymerase activity"/>
    <property type="evidence" value="ECO:0007669"/>
    <property type="project" value="UniProtKB-EC"/>
</dbReference>